<name>A0A1A9ZWE1_GLOPL</name>
<evidence type="ECO:0000256" key="2">
    <source>
        <dbReference type="ARBA" id="ARBA00022448"/>
    </source>
</evidence>
<dbReference type="GO" id="GO:0015031">
    <property type="term" value="P:protein transport"/>
    <property type="evidence" value="ECO:0007669"/>
    <property type="project" value="UniProtKB-KW"/>
</dbReference>
<keyword evidence="4" id="KW-0539">Nucleus</keyword>
<evidence type="ECO:0000256" key="3">
    <source>
        <dbReference type="ARBA" id="ARBA00022927"/>
    </source>
</evidence>
<dbReference type="InterPro" id="IPR032710">
    <property type="entry name" value="NTF2-like_dom_sf"/>
</dbReference>
<dbReference type="PANTHER" id="PTHR12612">
    <property type="entry name" value="NUCLEAR TRANSPORT FACTOR 2"/>
    <property type="match status" value="1"/>
</dbReference>
<dbReference type="Gene3D" id="3.10.450.50">
    <property type="match status" value="1"/>
</dbReference>
<feature type="domain" description="NTF2" evidence="6">
    <location>
        <begin position="15"/>
        <end position="130"/>
    </location>
</feature>
<dbReference type="InterPro" id="IPR045875">
    <property type="entry name" value="NTF2"/>
</dbReference>
<dbReference type="GO" id="GO:0006913">
    <property type="term" value="P:nucleocytoplasmic transport"/>
    <property type="evidence" value="ECO:0007669"/>
    <property type="project" value="InterPro"/>
</dbReference>
<dbReference type="VEuPathDB" id="VectorBase:GPAI027142"/>
<evidence type="ECO:0000313" key="7">
    <source>
        <dbReference type="EnsemblMetazoa" id="GPAI027142-PA"/>
    </source>
</evidence>
<evidence type="ECO:0000256" key="4">
    <source>
        <dbReference type="ARBA" id="ARBA00023242"/>
    </source>
</evidence>
<evidence type="ECO:0000256" key="1">
    <source>
        <dbReference type="ARBA" id="ARBA00004123"/>
    </source>
</evidence>
<dbReference type="Pfam" id="PF02136">
    <property type="entry name" value="NTF2"/>
    <property type="match status" value="1"/>
</dbReference>
<reference evidence="8" key="1">
    <citation type="submission" date="2014-03" db="EMBL/GenBank/DDBJ databases">
        <authorList>
            <person name="Aksoy S."/>
            <person name="Warren W."/>
            <person name="Wilson R.K."/>
        </authorList>
    </citation>
    <scope>NUCLEOTIDE SEQUENCE [LARGE SCALE GENOMIC DNA]</scope>
    <source>
        <strain evidence="8">IAEA</strain>
    </source>
</reference>
<comment type="subcellular location">
    <subcellularLocation>
        <location evidence="1">Nucleus</location>
    </subcellularLocation>
</comment>
<keyword evidence="3" id="KW-0653">Protein transport</keyword>
<dbReference type="STRING" id="7398.A0A1A9ZWE1"/>
<sequence>MDNVLRAKVEACCRTAEDFTKLYYQTFDKRRHQMNRLYLDNGLFVWNGNGAHGKDNIQKYFIELPTSEHIISTVDAQPLIDEAVSGQITYLIQTGGTVKYTDQPTKPFQQTFIITAQDDKWKIASDCYRLQDALVKQDTSRGSWSSSTRLLSPKLRITYDDRVPPELATRPPWPLVIGKSGRPFHIRKVPSKAAVKNSSLVNGCQQPASTSNVIVRQKLYIKVVQIHIEKKHTV</sequence>
<reference evidence="7" key="2">
    <citation type="submission" date="2020-05" db="UniProtKB">
        <authorList>
            <consortium name="EnsemblMetazoa"/>
        </authorList>
    </citation>
    <scope>IDENTIFICATION</scope>
    <source>
        <strain evidence="7">IAEA</strain>
    </source>
</reference>
<evidence type="ECO:0000259" key="6">
    <source>
        <dbReference type="PROSITE" id="PS50177"/>
    </source>
</evidence>
<proteinExistence type="predicted"/>
<dbReference type="InterPro" id="IPR018222">
    <property type="entry name" value="Nuclear_transport_factor_2_euk"/>
</dbReference>
<keyword evidence="2" id="KW-0813">Transport</keyword>
<dbReference type="AlphaFoldDB" id="A0A1A9ZWE1"/>
<evidence type="ECO:0000313" key="8">
    <source>
        <dbReference type="Proteomes" id="UP000092445"/>
    </source>
</evidence>
<dbReference type="EnsemblMetazoa" id="GPAI027142-RA">
    <property type="protein sequence ID" value="GPAI027142-PA"/>
    <property type="gene ID" value="GPAI027142"/>
</dbReference>
<dbReference type="Proteomes" id="UP000092445">
    <property type="component" value="Unassembled WGS sequence"/>
</dbReference>
<dbReference type="SUPFAM" id="SSF54427">
    <property type="entry name" value="NTF2-like"/>
    <property type="match status" value="1"/>
</dbReference>
<dbReference type="FunFam" id="3.10.450.50:FF:000006">
    <property type="entry name" value="NTF2-related export protein 2 isoform 1"/>
    <property type="match status" value="1"/>
</dbReference>
<evidence type="ECO:0000256" key="5">
    <source>
        <dbReference type="ARBA" id="ARBA00070836"/>
    </source>
</evidence>
<dbReference type="InterPro" id="IPR002075">
    <property type="entry name" value="NTF2_dom"/>
</dbReference>
<dbReference type="GO" id="GO:0005634">
    <property type="term" value="C:nucleus"/>
    <property type="evidence" value="ECO:0007669"/>
    <property type="project" value="UniProtKB-SubCell"/>
</dbReference>
<organism evidence="7 8">
    <name type="scientific">Glossina pallidipes</name>
    <name type="common">Tsetse fly</name>
    <dbReference type="NCBI Taxonomy" id="7398"/>
    <lineage>
        <taxon>Eukaryota</taxon>
        <taxon>Metazoa</taxon>
        <taxon>Ecdysozoa</taxon>
        <taxon>Arthropoda</taxon>
        <taxon>Hexapoda</taxon>
        <taxon>Insecta</taxon>
        <taxon>Pterygota</taxon>
        <taxon>Neoptera</taxon>
        <taxon>Endopterygota</taxon>
        <taxon>Diptera</taxon>
        <taxon>Brachycera</taxon>
        <taxon>Muscomorpha</taxon>
        <taxon>Hippoboscoidea</taxon>
        <taxon>Glossinidae</taxon>
        <taxon>Glossina</taxon>
    </lineage>
</organism>
<dbReference type="CDD" id="cd00780">
    <property type="entry name" value="NTF2"/>
    <property type="match status" value="1"/>
</dbReference>
<protein>
    <recommendedName>
        <fullName evidence="5">NTF2-related export protein</fullName>
    </recommendedName>
</protein>
<dbReference type="PROSITE" id="PS50177">
    <property type="entry name" value="NTF2_DOMAIN"/>
    <property type="match status" value="1"/>
</dbReference>
<keyword evidence="8" id="KW-1185">Reference proteome</keyword>
<accession>A0A1A9ZWE1</accession>